<dbReference type="Proteomes" id="UP000030512">
    <property type="component" value="Chromosome"/>
</dbReference>
<accession>A0A140E5U2</accession>
<proteinExistence type="predicted"/>
<keyword evidence="2" id="KW-1185">Reference proteome</keyword>
<organism evidence="1 2">
    <name type="scientific">Methylomonas denitrificans</name>
    <dbReference type="NCBI Taxonomy" id="1538553"/>
    <lineage>
        <taxon>Bacteria</taxon>
        <taxon>Pseudomonadati</taxon>
        <taxon>Pseudomonadota</taxon>
        <taxon>Gammaproteobacteria</taxon>
        <taxon>Methylococcales</taxon>
        <taxon>Methylococcaceae</taxon>
        <taxon>Methylomonas</taxon>
    </lineage>
</organism>
<sequence length="79" mass="8982">MENWLKIIEALLQNGLRTSALFSETKRKVAMTSRVHQIKSANNRRLIWILKSQILAVKLDNHDCPIKNSNPSATARVAE</sequence>
<dbReference type="EMBL" id="CP014476">
    <property type="protein sequence ID" value="AMK78766.1"/>
    <property type="molecule type" value="Genomic_DNA"/>
</dbReference>
<evidence type="ECO:0000313" key="2">
    <source>
        <dbReference type="Proteomes" id="UP000030512"/>
    </source>
</evidence>
<protein>
    <submittedName>
        <fullName evidence="1">Uncharacterized protein</fullName>
    </submittedName>
</protein>
<gene>
    <name evidence="1" type="ORF">JT25_020115</name>
</gene>
<name>A0A140E5U2_9GAMM</name>
<reference evidence="1 2" key="1">
    <citation type="journal article" date="2015" name="Environ. Microbiol.">
        <title>Methane oxidation coupled to nitrate reduction under hypoxia by the Gammaproteobacterium Methylomonas denitrificans, sp. nov. type strain FJG1.</title>
        <authorList>
            <person name="Kits K.D."/>
            <person name="Klotz M.G."/>
            <person name="Stein L.Y."/>
        </authorList>
    </citation>
    <scope>NUCLEOTIDE SEQUENCE [LARGE SCALE GENOMIC DNA]</scope>
    <source>
        <strain evidence="1 2">FJG1</strain>
    </source>
</reference>
<dbReference type="KEGG" id="mdn:JT25_020115"/>
<dbReference type="AlphaFoldDB" id="A0A140E5U2"/>
<evidence type="ECO:0000313" key="1">
    <source>
        <dbReference type="EMBL" id="AMK78766.1"/>
    </source>
</evidence>